<dbReference type="SUPFAM" id="SSF55315">
    <property type="entry name" value="L30e-like"/>
    <property type="match status" value="1"/>
</dbReference>
<dbReference type="AlphaFoldDB" id="A0A0R1MXV4"/>
<gene>
    <name evidence="2" type="ORF">FD09_GL002538</name>
</gene>
<comment type="caution">
    <text evidence="2">The sequence shown here is derived from an EMBL/GenBank/DDBJ whole genome shotgun (WGS) entry which is preliminary data.</text>
</comment>
<dbReference type="STRING" id="1423792.FD09_GL002538"/>
<reference evidence="2 3" key="1">
    <citation type="journal article" date="2015" name="Genome Announc.">
        <title>Expanding the biotechnology potential of lactobacilli through comparative genomics of 213 strains and associated genera.</title>
        <authorList>
            <person name="Sun Z."/>
            <person name="Harris H.M."/>
            <person name="McCann A."/>
            <person name="Guo C."/>
            <person name="Argimon S."/>
            <person name="Zhang W."/>
            <person name="Yang X."/>
            <person name="Jeffery I.B."/>
            <person name="Cooney J.C."/>
            <person name="Kagawa T.F."/>
            <person name="Liu W."/>
            <person name="Song Y."/>
            <person name="Salvetti E."/>
            <person name="Wrobel A."/>
            <person name="Rasinkangas P."/>
            <person name="Parkhill J."/>
            <person name="Rea M.C."/>
            <person name="O'Sullivan O."/>
            <person name="Ritari J."/>
            <person name="Douillard F.P."/>
            <person name="Paul Ross R."/>
            <person name="Yang R."/>
            <person name="Briner A.E."/>
            <person name="Felis G.E."/>
            <person name="de Vos W.M."/>
            <person name="Barrangou R."/>
            <person name="Klaenhammer T.R."/>
            <person name="Caufield P.W."/>
            <person name="Cui Y."/>
            <person name="Zhang H."/>
            <person name="O'Toole P.W."/>
        </authorList>
    </citation>
    <scope>NUCLEOTIDE SEQUENCE [LARGE SCALE GENOMIC DNA]</scope>
    <source>
        <strain evidence="2 3">DSM 12744</strain>
    </source>
</reference>
<dbReference type="InterPro" id="IPR029064">
    <property type="entry name" value="Ribosomal_eL30-like_sf"/>
</dbReference>
<evidence type="ECO:0000313" key="2">
    <source>
        <dbReference type="EMBL" id="KRL12998.1"/>
    </source>
</evidence>
<dbReference type="Pfam" id="PF01248">
    <property type="entry name" value="Ribosomal_L7Ae"/>
    <property type="match status" value="1"/>
</dbReference>
<dbReference type="PATRIC" id="fig|1423792.3.peg.2586"/>
<feature type="domain" description="Ribosomal protein eL8/eL30/eS12/Gadd45" evidence="1">
    <location>
        <begin position="8"/>
        <end position="94"/>
    </location>
</feature>
<dbReference type="Proteomes" id="UP000051330">
    <property type="component" value="Unassembled WGS sequence"/>
</dbReference>
<evidence type="ECO:0000259" key="1">
    <source>
        <dbReference type="Pfam" id="PF01248"/>
    </source>
</evidence>
<accession>A0A0R1MXV4</accession>
<dbReference type="InterPro" id="IPR004038">
    <property type="entry name" value="Ribosomal_eL8/eL30/eS12/Gad45"/>
</dbReference>
<dbReference type="EMBL" id="AZEC01000005">
    <property type="protein sequence ID" value="KRL12998.1"/>
    <property type="molecule type" value="Genomic_DNA"/>
</dbReference>
<keyword evidence="3" id="KW-1185">Reference proteome</keyword>
<protein>
    <recommendedName>
        <fullName evidence="1">Ribosomal protein eL8/eL30/eS12/Gadd45 domain-containing protein</fullName>
    </recommendedName>
</protein>
<sequence length="101" mass="10656">MTPMNTQKLMNLIGLAQAASQLTAGEPQVLAAIRAKEAKLVILAADAGAATTKRITDKSAFYQIPLTQALTSMQIAQALGKPRKILAVTQAGFARSMEALM</sequence>
<evidence type="ECO:0000313" key="3">
    <source>
        <dbReference type="Proteomes" id="UP000051330"/>
    </source>
</evidence>
<dbReference type="Gene3D" id="3.30.1330.30">
    <property type="match status" value="1"/>
</dbReference>
<organism evidence="2 3">
    <name type="scientific">Schleiferilactobacillus perolens DSM 12744</name>
    <dbReference type="NCBI Taxonomy" id="1423792"/>
    <lineage>
        <taxon>Bacteria</taxon>
        <taxon>Bacillati</taxon>
        <taxon>Bacillota</taxon>
        <taxon>Bacilli</taxon>
        <taxon>Lactobacillales</taxon>
        <taxon>Lactobacillaceae</taxon>
        <taxon>Schleiferilactobacillus</taxon>
    </lineage>
</organism>
<name>A0A0R1MXV4_9LACO</name>
<proteinExistence type="predicted"/>